<evidence type="ECO:0000256" key="6">
    <source>
        <dbReference type="ARBA" id="ARBA00022618"/>
    </source>
</evidence>
<keyword evidence="8" id="KW-0967">Endosome</keyword>
<dbReference type="FunFam" id="1.10.238.10:FF:000284">
    <property type="entry name" value="RAB11 family interacting protein 4"/>
    <property type="match status" value="1"/>
</dbReference>
<dbReference type="PANTHER" id="PTHR15726">
    <property type="entry name" value="RAB11-FAMILY INTERACTING PROTEIN"/>
    <property type="match status" value="1"/>
</dbReference>
<dbReference type="SMART" id="SM00054">
    <property type="entry name" value="EFh"/>
    <property type="match status" value="2"/>
</dbReference>
<dbReference type="Pfam" id="PF09457">
    <property type="entry name" value="RBD-FIP"/>
    <property type="match status" value="1"/>
</dbReference>
<feature type="compositionally biased region" description="Low complexity" evidence="15">
    <location>
        <begin position="180"/>
        <end position="192"/>
    </location>
</feature>
<dbReference type="FunFam" id="1.20.5.2440:FF:000001">
    <property type="entry name" value="RAB11 family interacting protein 4"/>
    <property type="match status" value="1"/>
</dbReference>
<dbReference type="Pfam" id="PF15862">
    <property type="entry name" value="Coilin_N"/>
    <property type="match status" value="1"/>
</dbReference>
<feature type="compositionally biased region" description="Pro residues" evidence="15">
    <location>
        <begin position="211"/>
        <end position="225"/>
    </location>
</feature>
<feature type="region of interest" description="Disordered" evidence="15">
    <location>
        <begin position="102"/>
        <end position="395"/>
    </location>
</feature>
<evidence type="ECO:0000256" key="5">
    <source>
        <dbReference type="ARBA" id="ARBA00022448"/>
    </source>
</evidence>
<dbReference type="SUPFAM" id="SSF144270">
    <property type="entry name" value="Eferin C-derminal domain-like"/>
    <property type="match status" value="1"/>
</dbReference>
<comment type="subcellular location">
    <subcellularLocation>
        <location evidence="3">Cleavage furrow</location>
    </subcellularLocation>
    <subcellularLocation>
        <location evidence="2">Cytoplasmic vesicle</location>
    </subcellularLocation>
    <subcellularLocation>
        <location evidence="1">Midbody</location>
    </subcellularLocation>
    <subcellularLocation>
        <location evidence="4">Recycling endosome membrane</location>
        <topology evidence="4">Peripheral membrane protein</topology>
    </subcellularLocation>
</comment>
<keyword evidence="9" id="KW-0106">Calcium</keyword>
<keyword evidence="12" id="KW-0131">Cell cycle</keyword>
<dbReference type="InterPro" id="IPR019018">
    <property type="entry name" value="Rab-bd_FIP-RBD"/>
</dbReference>
<keyword evidence="13" id="KW-0968">Cytoplasmic vesicle</keyword>
<dbReference type="PROSITE" id="PS50222">
    <property type="entry name" value="EF_HAND_2"/>
    <property type="match status" value="1"/>
</dbReference>
<protein>
    <recommendedName>
        <fullName evidence="20">FIP-RBD domain-containing protein</fullName>
    </recommendedName>
</protein>
<gene>
    <name evidence="18" type="ORF">ANANG_G00296090</name>
</gene>
<dbReference type="GO" id="GO:0030139">
    <property type="term" value="C:endocytic vesicle"/>
    <property type="evidence" value="ECO:0007669"/>
    <property type="project" value="TreeGrafter"/>
</dbReference>
<evidence type="ECO:0000313" key="18">
    <source>
        <dbReference type="EMBL" id="KAG5832899.1"/>
    </source>
</evidence>
<dbReference type="InterPro" id="IPR051977">
    <property type="entry name" value="Rab11-interacting_regulator"/>
</dbReference>
<feature type="compositionally biased region" description="Low complexity" evidence="15">
    <location>
        <begin position="310"/>
        <end position="336"/>
    </location>
</feature>
<dbReference type="InterPro" id="IPR056398">
    <property type="entry name" value="Tudor_Coilin"/>
</dbReference>
<evidence type="ECO:0000259" key="16">
    <source>
        <dbReference type="PROSITE" id="PS50222"/>
    </source>
</evidence>
<keyword evidence="6" id="KW-0132">Cell division</keyword>
<accession>A0A9D3LNT9</accession>
<dbReference type="Gene3D" id="1.10.238.10">
    <property type="entry name" value="EF-hand"/>
    <property type="match status" value="1"/>
</dbReference>
<dbReference type="InterPro" id="IPR031722">
    <property type="entry name" value="Coilin_N"/>
</dbReference>
<keyword evidence="19" id="KW-1185">Reference proteome</keyword>
<evidence type="ECO:0000256" key="13">
    <source>
        <dbReference type="ARBA" id="ARBA00023329"/>
    </source>
</evidence>
<proteinExistence type="predicted"/>
<dbReference type="SUPFAM" id="SSF47473">
    <property type="entry name" value="EF-hand"/>
    <property type="match status" value="1"/>
</dbReference>
<dbReference type="Gene3D" id="1.20.5.2440">
    <property type="match status" value="1"/>
</dbReference>
<evidence type="ECO:0000256" key="2">
    <source>
        <dbReference type="ARBA" id="ARBA00004541"/>
    </source>
</evidence>
<dbReference type="InterPro" id="IPR057316">
    <property type="entry name" value="Rab11-FIP3/4_dom"/>
</dbReference>
<feature type="coiled-coil region" evidence="14">
    <location>
        <begin position="908"/>
        <end position="1056"/>
    </location>
</feature>
<dbReference type="GO" id="GO:0051301">
    <property type="term" value="P:cell division"/>
    <property type="evidence" value="ECO:0007669"/>
    <property type="project" value="UniProtKB-KW"/>
</dbReference>
<evidence type="ECO:0000259" key="17">
    <source>
        <dbReference type="PROSITE" id="PS51511"/>
    </source>
</evidence>
<name>A0A9D3LNT9_ANGAN</name>
<evidence type="ECO:0000256" key="1">
    <source>
        <dbReference type="ARBA" id="ARBA00004214"/>
    </source>
</evidence>
<reference evidence="18" key="1">
    <citation type="submission" date="2021-01" db="EMBL/GenBank/DDBJ databases">
        <title>A chromosome-scale assembly of European eel, Anguilla anguilla.</title>
        <authorList>
            <person name="Henkel C."/>
            <person name="Jong-Raadsen S.A."/>
            <person name="Dufour S."/>
            <person name="Weltzien F.-A."/>
            <person name="Palstra A.P."/>
            <person name="Pelster B."/>
            <person name="Spaink H.P."/>
            <person name="Van Den Thillart G.E."/>
            <person name="Jansen H."/>
            <person name="Zahm M."/>
            <person name="Klopp C."/>
            <person name="Cedric C."/>
            <person name="Louis A."/>
            <person name="Berthelot C."/>
            <person name="Parey E."/>
            <person name="Roest Crollius H."/>
            <person name="Montfort J."/>
            <person name="Robinson-Rechavi M."/>
            <person name="Bucao C."/>
            <person name="Bouchez O."/>
            <person name="Gislard M."/>
            <person name="Lluch J."/>
            <person name="Milhes M."/>
            <person name="Lampietro C."/>
            <person name="Lopez Roques C."/>
            <person name="Donnadieu C."/>
            <person name="Braasch I."/>
            <person name="Desvignes T."/>
            <person name="Postlethwait J."/>
            <person name="Bobe J."/>
            <person name="Guiguen Y."/>
            <person name="Dirks R."/>
        </authorList>
    </citation>
    <scope>NUCLEOTIDE SEQUENCE</scope>
    <source>
        <strain evidence="18">Tag_6206</strain>
        <tissue evidence="18">Liver</tissue>
    </source>
</reference>
<dbReference type="InterPro" id="IPR002048">
    <property type="entry name" value="EF_hand_dom"/>
</dbReference>
<evidence type="ECO:0000256" key="7">
    <source>
        <dbReference type="ARBA" id="ARBA00022723"/>
    </source>
</evidence>
<dbReference type="PANTHER" id="PTHR15726:SF5">
    <property type="entry name" value="RAB11 FAMILY-INTERACTING PROTEIN 4"/>
    <property type="match status" value="1"/>
</dbReference>
<dbReference type="Pfam" id="PF23086">
    <property type="entry name" value="Tudor_Coilin"/>
    <property type="match status" value="1"/>
</dbReference>
<organism evidence="18 19">
    <name type="scientific">Anguilla anguilla</name>
    <name type="common">European freshwater eel</name>
    <name type="synonym">Muraena anguilla</name>
    <dbReference type="NCBI Taxonomy" id="7936"/>
    <lineage>
        <taxon>Eukaryota</taxon>
        <taxon>Metazoa</taxon>
        <taxon>Chordata</taxon>
        <taxon>Craniata</taxon>
        <taxon>Vertebrata</taxon>
        <taxon>Euteleostomi</taxon>
        <taxon>Actinopterygii</taxon>
        <taxon>Neopterygii</taxon>
        <taxon>Teleostei</taxon>
        <taxon>Anguilliformes</taxon>
        <taxon>Anguillidae</taxon>
        <taxon>Anguilla</taxon>
    </lineage>
</organism>
<dbReference type="PROSITE" id="PS51511">
    <property type="entry name" value="FIP_RBD"/>
    <property type="match status" value="1"/>
</dbReference>
<dbReference type="EMBL" id="JAFIRN010000017">
    <property type="protein sequence ID" value="KAG5832899.1"/>
    <property type="molecule type" value="Genomic_DNA"/>
</dbReference>
<feature type="compositionally biased region" description="Basic residues" evidence="15">
    <location>
        <begin position="166"/>
        <end position="175"/>
    </location>
</feature>
<comment type="caution">
    <text evidence="18">The sequence shown here is derived from an EMBL/GenBank/DDBJ whole genome shotgun (WGS) entry which is preliminary data.</text>
</comment>
<feature type="compositionally biased region" description="Low complexity" evidence="15">
    <location>
        <begin position="381"/>
        <end position="391"/>
    </location>
</feature>
<evidence type="ECO:0000256" key="10">
    <source>
        <dbReference type="ARBA" id="ARBA00023054"/>
    </source>
</evidence>
<feature type="region of interest" description="Disordered" evidence="15">
    <location>
        <begin position="688"/>
        <end position="727"/>
    </location>
</feature>
<evidence type="ECO:0000256" key="8">
    <source>
        <dbReference type="ARBA" id="ARBA00022753"/>
    </source>
</evidence>
<dbReference type="InterPro" id="IPR037245">
    <property type="entry name" value="FIP-RBD_C_sf"/>
</dbReference>
<evidence type="ECO:0000313" key="19">
    <source>
        <dbReference type="Proteomes" id="UP001044222"/>
    </source>
</evidence>
<dbReference type="GO" id="GO:0005509">
    <property type="term" value="F:calcium ion binding"/>
    <property type="evidence" value="ECO:0007669"/>
    <property type="project" value="InterPro"/>
</dbReference>
<feature type="domain" description="EF-hand" evidence="16">
    <location>
        <begin position="570"/>
        <end position="605"/>
    </location>
</feature>
<evidence type="ECO:0000256" key="9">
    <source>
        <dbReference type="ARBA" id="ARBA00022837"/>
    </source>
</evidence>
<feature type="domain" description="FIP-RBD" evidence="17">
    <location>
        <begin position="1139"/>
        <end position="1201"/>
    </location>
</feature>
<evidence type="ECO:0000256" key="4">
    <source>
        <dbReference type="ARBA" id="ARBA00004654"/>
    </source>
</evidence>
<dbReference type="GO" id="GO:0032465">
    <property type="term" value="P:regulation of cytokinesis"/>
    <property type="evidence" value="ECO:0007669"/>
    <property type="project" value="TreeGrafter"/>
</dbReference>
<dbReference type="Pfam" id="PF25450">
    <property type="entry name" value="Rab11-FIP3"/>
    <property type="match status" value="1"/>
</dbReference>
<dbReference type="GO" id="GO:0032456">
    <property type="term" value="P:endocytic recycling"/>
    <property type="evidence" value="ECO:0007669"/>
    <property type="project" value="TreeGrafter"/>
</dbReference>
<dbReference type="CDD" id="cd00051">
    <property type="entry name" value="EFh"/>
    <property type="match status" value="1"/>
</dbReference>
<dbReference type="GO" id="GO:0030496">
    <property type="term" value="C:midbody"/>
    <property type="evidence" value="ECO:0007669"/>
    <property type="project" value="UniProtKB-SubCell"/>
</dbReference>
<dbReference type="GO" id="GO:0055038">
    <property type="term" value="C:recycling endosome membrane"/>
    <property type="evidence" value="ECO:0007669"/>
    <property type="project" value="UniProtKB-SubCell"/>
</dbReference>
<evidence type="ECO:0000256" key="12">
    <source>
        <dbReference type="ARBA" id="ARBA00023306"/>
    </source>
</evidence>
<dbReference type="Proteomes" id="UP001044222">
    <property type="component" value="Chromosome 17"/>
</dbReference>
<dbReference type="AlphaFoldDB" id="A0A9D3LNT9"/>
<evidence type="ECO:0000256" key="11">
    <source>
        <dbReference type="ARBA" id="ARBA00023136"/>
    </source>
</evidence>
<feature type="compositionally biased region" description="Low complexity" evidence="15">
    <location>
        <begin position="258"/>
        <end position="272"/>
    </location>
</feature>
<evidence type="ECO:0000256" key="15">
    <source>
        <dbReference type="SAM" id="MobiDB-lite"/>
    </source>
</evidence>
<keyword evidence="7" id="KW-0479">Metal-binding</keyword>
<evidence type="ECO:0000256" key="3">
    <source>
        <dbReference type="ARBA" id="ARBA00004626"/>
    </source>
</evidence>
<dbReference type="InterPro" id="IPR011992">
    <property type="entry name" value="EF-hand-dom_pair"/>
</dbReference>
<feature type="compositionally biased region" description="Pro residues" evidence="15">
    <location>
        <begin position="273"/>
        <end position="291"/>
    </location>
</feature>
<evidence type="ECO:0008006" key="20">
    <source>
        <dbReference type="Google" id="ProtNLM"/>
    </source>
</evidence>
<keyword evidence="5" id="KW-0813">Transport</keyword>
<keyword evidence="11" id="KW-0472">Membrane</keyword>
<dbReference type="Pfam" id="PF13499">
    <property type="entry name" value="EF-hand_7"/>
    <property type="match status" value="1"/>
</dbReference>
<evidence type="ECO:0000256" key="14">
    <source>
        <dbReference type="SAM" id="Coils"/>
    </source>
</evidence>
<feature type="compositionally biased region" description="Basic residues" evidence="15">
    <location>
        <begin position="297"/>
        <end position="309"/>
    </location>
</feature>
<sequence>MCFTWSAAHTRKIIMAASSLNAVRVRLYFDYPPPAVSDCRMCWVLVDLNKCRVVADLASVIREKFDFSRRTILNLFIEDCYLPPTESVYVVRDNDSIRVKVENQPPVNGIEASSKPEGLSQKANKRPREAEEENEGLRVKKKKKKAPTEGQEVDPQPVVAAAEEKKKKKKRKKLKEKNLPVKPAAAAAVPVKRTTPVRQPAVSKPRQTKPPRSPPRPPPPPPRAEPPSRRQRRRRRHRKPATAARRSLPKRPCGDGPGRPAGAVPALRRPALLPLPPGSLPRTPLPVPSWPNPSLRRPPRPRRPSRRRPAATAVRAKPRSSSSSSDSDSDSTSRTRLANRRPGLGHQVPPLATGPGGGAVTGRRGQPQGRREELAGGREGNGPPQQQQQPQRHADDTLTNKAVVLQNPPESAPQPKRDYGSMPLLAAPPRVGQKIAFKLLELTENYTPEVSDYKEGKIIGIDQGTNQIELELLSSAPGPAGPGKFDLVYQTADGSEIVEYAVSRTSQLTERWDSLLEPRLILENNVGGGGGRRWRSPPAFCRKTFDIFQIRDALVRMDGRAFPDREQLLQFLRKLKEVFDVCDEDADGYIRVEHFVDLGLQFGQGNDEVKKLVKYLDPNAQGRINFKDFCHGVFAIKGCEEILKTALGTRNVTPPTYKTDNGYYYQEGVAGLVRPLVMCTRSYPGCQLYPEEEGPRDRDAQESDMDSAPGSDASDGGLSHDKEDGLGGFFLPGNSSGHLIPSVTSARSSASLLSNEEQFEDYGEGEDVDFTPSSPCPDEEMHTNGYSDLGSSVPSSAGHTPQKMRHLYSSEPLDVYCSQCCKKVNLLNDLEARLKNLRANSPSRKISSTAFGRQLFHHSNFSSSNGSTEDLFRDSIDSCDVDITEKVTYLEKKVTELENDSLANGDLKSKLKQENTQLVHRVHELEEQIKDQETRAEQVLEEELKRHREAYSKMERDKIAEIELLSNRVQQLEEENGEMKINVCRLKSQTEKLDQEKQRMTDKLEDTSLRLKDEMDLYRKMMDKLWQNRHQFQKEREAMQELIEDLRRELEHLQLFKLETENPGQGRGLSEYNAKAREIELEHEVKRLKQNFVPKVTPPEFQHLVSAGAWPLPPGMENHKLRDQNDDLNGQILSLSLYEAKNLFATQTKAQSLAAEIDNASRDELMDALKEQEEINFRLRQYMDKIILAILDHNPSILEIKH</sequence>
<dbReference type="GO" id="GO:0032154">
    <property type="term" value="C:cleavage furrow"/>
    <property type="evidence" value="ECO:0007669"/>
    <property type="project" value="UniProtKB-SubCell"/>
</dbReference>
<feature type="compositionally biased region" description="Basic residues" evidence="15">
    <location>
        <begin position="229"/>
        <end position="240"/>
    </location>
</feature>
<keyword evidence="10 14" id="KW-0175">Coiled coil</keyword>